<dbReference type="RefSeq" id="WP_055098229.1">
    <property type="nucleotide sequence ID" value="NZ_JRLF01000015.1"/>
</dbReference>
<dbReference type="AlphaFoldDB" id="A0A0Q0VUH7"/>
<dbReference type="PATRIC" id="fig|362413.3.peg.2603"/>
<reference evidence="2 3" key="1">
    <citation type="submission" date="2014-09" db="EMBL/GenBank/DDBJ databases">
        <title>Genome sequence of Flavobacterium aquidurense RC62.</title>
        <authorList>
            <person name="Kim J.F."/>
            <person name="Kwak M.-J."/>
        </authorList>
    </citation>
    <scope>NUCLEOTIDE SEQUENCE [LARGE SCALE GENOMIC DNA]</scope>
    <source>
        <strain evidence="2 3">RC62</strain>
    </source>
</reference>
<organism evidence="2 3">
    <name type="scientific">Flavobacterium aquidurense</name>
    <dbReference type="NCBI Taxonomy" id="362413"/>
    <lineage>
        <taxon>Bacteria</taxon>
        <taxon>Pseudomonadati</taxon>
        <taxon>Bacteroidota</taxon>
        <taxon>Flavobacteriia</taxon>
        <taxon>Flavobacteriales</taxon>
        <taxon>Flavobacteriaceae</taxon>
        <taxon>Flavobacterium</taxon>
    </lineage>
</organism>
<dbReference type="Pfam" id="PF19643">
    <property type="entry name" value="DUF6146"/>
    <property type="match status" value="1"/>
</dbReference>
<feature type="chain" id="PRO_5006185483" description="Lipoprotein" evidence="1">
    <location>
        <begin position="23"/>
        <end position="146"/>
    </location>
</feature>
<dbReference type="EMBL" id="JRLF01000015">
    <property type="protein sequence ID" value="KQB37490.1"/>
    <property type="molecule type" value="Genomic_DNA"/>
</dbReference>
<evidence type="ECO:0000313" key="3">
    <source>
        <dbReference type="Proteomes" id="UP000050443"/>
    </source>
</evidence>
<dbReference type="InterPro" id="IPR046144">
    <property type="entry name" value="DUF6146"/>
</dbReference>
<dbReference type="PROSITE" id="PS51257">
    <property type="entry name" value="PROKAR_LIPOPROTEIN"/>
    <property type="match status" value="1"/>
</dbReference>
<name>A0A0Q0VUH7_9FLAO</name>
<evidence type="ECO:0000256" key="1">
    <source>
        <dbReference type="SAM" id="SignalP"/>
    </source>
</evidence>
<evidence type="ECO:0000313" key="2">
    <source>
        <dbReference type="EMBL" id="KQB37490.1"/>
    </source>
</evidence>
<dbReference type="Proteomes" id="UP000050443">
    <property type="component" value="Unassembled WGS sequence"/>
</dbReference>
<dbReference type="STRING" id="362413.RC62_2656"/>
<feature type="signal peptide" evidence="1">
    <location>
        <begin position="1"/>
        <end position="22"/>
    </location>
</feature>
<accession>A0A0Q0VUH7</accession>
<protein>
    <recommendedName>
        <fullName evidence="4">Lipoprotein</fullName>
    </recommendedName>
</protein>
<sequence length="146" mass="17119">MKKIISILVLLFTIIACSTASKNTVATNSVSKSNTAVNDTVRIANDSLEYEVIIIDNGFSNWLASMALPRNYYSLSYLENKNYLYVTEWNNRVLQPQRYNPNLYEMTIDYRPNIHYGYEVNYLIYNYMVYFQNTYKQKLGGYVPIR</sequence>
<keyword evidence="1" id="KW-0732">Signal</keyword>
<dbReference type="OrthoDB" id="1119488at2"/>
<comment type="caution">
    <text evidence="2">The sequence shown here is derived from an EMBL/GenBank/DDBJ whole genome shotgun (WGS) entry which is preliminary data.</text>
</comment>
<evidence type="ECO:0008006" key="4">
    <source>
        <dbReference type="Google" id="ProtNLM"/>
    </source>
</evidence>
<proteinExistence type="predicted"/>
<gene>
    <name evidence="2" type="ORF">RC62_2656</name>
</gene>